<feature type="domain" description="C2" evidence="21">
    <location>
        <begin position="74"/>
        <end position="193"/>
    </location>
</feature>
<evidence type="ECO:0000256" key="9">
    <source>
        <dbReference type="ARBA" id="ARBA00022737"/>
    </source>
</evidence>
<evidence type="ECO:0000256" key="19">
    <source>
        <dbReference type="SAM" id="MobiDB-lite"/>
    </source>
</evidence>
<dbReference type="Gene3D" id="2.60.40.150">
    <property type="entry name" value="C2 domain"/>
    <property type="match status" value="2"/>
</dbReference>
<protein>
    <recommendedName>
        <fullName evidence="17">Dynein axonemal assembly factor 3</fullName>
    </recommendedName>
</protein>
<evidence type="ECO:0000256" key="11">
    <source>
        <dbReference type="ARBA" id="ARBA00022837"/>
    </source>
</evidence>
<feature type="compositionally biased region" description="Polar residues" evidence="19">
    <location>
        <begin position="678"/>
        <end position="687"/>
    </location>
</feature>
<evidence type="ECO:0000256" key="1">
    <source>
        <dbReference type="ARBA" id="ARBA00001913"/>
    </source>
</evidence>
<evidence type="ECO:0000259" key="21">
    <source>
        <dbReference type="PROSITE" id="PS50004"/>
    </source>
</evidence>
<dbReference type="CDD" id="cd08385">
    <property type="entry name" value="C2A_Synaptotagmin-1-5-6-9-10"/>
    <property type="match status" value="1"/>
</dbReference>
<evidence type="ECO:0000256" key="8">
    <source>
        <dbReference type="ARBA" id="ARBA00022723"/>
    </source>
</evidence>
<dbReference type="PROSITE" id="PS50004">
    <property type="entry name" value="C2"/>
    <property type="match status" value="2"/>
</dbReference>
<dbReference type="SUPFAM" id="SSF49562">
    <property type="entry name" value="C2 domain (Calcium/lipid-binding domain, CaLB)"/>
    <property type="match status" value="2"/>
</dbReference>
<feature type="signal peptide" evidence="20">
    <location>
        <begin position="1"/>
        <end position="28"/>
    </location>
</feature>
<dbReference type="EMBL" id="VOFY01000021">
    <property type="protein sequence ID" value="KAA8581640.1"/>
    <property type="molecule type" value="Genomic_DNA"/>
</dbReference>
<comment type="similarity">
    <text evidence="4">Belongs to the synaptotagmin family.</text>
</comment>
<comment type="function">
    <text evidence="18">Required for the assembly of axonemal inner and outer dynein arms. Involved in preassembly of dyneins into complexes before their transport into cilia.</text>
</comment>
<evidence type="ECO:0000313" key="22">
    <source>
        <dbReference type="EMBL" id="KAA8581640.1"/>
    </source>
</evidence>
<sequence length="814" mass="91937">MWAVAAIVVVVLVLVACLIFCLFKKCCGKKKKPKKVRERKTGRRKKEKEGEGEAGEKEGEVKKEGEEEEKEQEKLGKLEFSLDYNFTDAQLIVGILQAQDLAAMDMGGTSDPYVKVFLLPDKKKKYETKVQRKNLCPVFNETFIFKIPYAELGGKTLVLQVFDFDRFSKHDMIGEIKIPMNSVDLGQPLQQWRDVESGEKEEQEKLGDICVSLRYVPTAGKLTVNIMEAKNLKKMDVGGLSDPYVKIVLQQNGKRIKKKKTTVKKNTLNPYFNESFSFDVPFEQIQKVQVVLTVFDYDKLGSNDPIGKTFMGYGATGVGLRHWSEMLANPRRPVAQWHTLLPEEEVDAAVKAKPPSLLACYRMSAGRASEGAGCITWWGLSPARDLLSTGPVRLEGEVNVLLVGSGDPRHILKTISGLRDHDILHVWVIENSMEVVARQLLLLYLALMPKECMGNNEKTEVFLEVFGNGEIRSQTEQTLRRAASQLSLSVTDTLETATHPCLNTSLLRFKERDELARIFKLWIQPEPSTSSSKCSAPILMSKAWDYRVRQHLGTRYDSKRSCFDWDLTMKLHEKGCGVINKQHYTQWRERGLAFERREGVYQITNPSLLSSRVFNQRGDKVAVRGYWGDIVSSPYLSFGIETDDKSLLKTQNGQHVKTAQDISFANVQELFQSLSSRRGCPTTFQSDAETKEPSPEADGKSVSINDLMCLNGISVTFLPTDSLYKLPEKQKYSHFFNIIYFSASCVHQFGPTTRQIAAPDAVIVVELAKYILDVNKEQEACFAKKVVSIALEAEFEPWREGKSDDVHAVFVPQR</sequence>
<dbReference type="GO" id="GO:0044458">
    <property type="term" value="P:motile cilium assembly"/>
    <property type="evidence" value="ECO:0007669"/>
    <property type="project" value="TreeGrafter"/>
</dbReference>
<evidence type="ECO:0000256" key="7">
    <source>
        <dbReference type="ARBA" id="ARBA00022692"/>
    </source>
</evidence>
<keyword evidence="20" id="KW-0732">Signal</keyword>
<evidence type="ECO:0000256" key="16">
    <source>
        <dbReference type="ARBA" id="ARBA00024190"/>
    </source>
</evidence>
<organism evidence="22 23">
    <name type="scientific">Etheostoma spectabile</name>
    <name type="common">orangethroat darter</name>
    <dbReference type="NCBI Taxonomy" id="54343"/>
    <lineage>
        <taxon>Eukaryota</taxon>
        <taxon>Metazoa</taxon>
        <taxon>Chordata</taxon>
        <taxon>Craniata</taxon>
        <taxon>Vertebrata</taxon>
        <taxon>Euteleostomi</taxon>
        <taxon>Actinopterygii</taxon>
        <taxon>Neopterygii</taxon>
        <taxon>Teleostei</taxon>
        <taxon>Neoteleostei</taxon>
        <taxon>Acanthomorphata</taxon>
        <taxon>Eupercaria</taxon>
        <taxon>Perciformes</taxon>
        <taxon>Percoidei</taxon>
        <taxon>Percidae</taxon>
        <taxon>Etheostomatinae</taxon>
        <taxon>Etheostoma</taxon>
    </lineage>
</organism>
<evidence type="ECO:0000256" key="15">
    <source>
        <dbReference type="ARBA" id="ARBA00023329"/>
    </source>
</evidence>
<evidence type="ECO:0000256" key="17">
    <source>
        <dbReference type="ARBA" id="ARBA00024431"/>
    </source>
</evidence>
<dbReference type="CDD" id="cd08402">
    <property type="entry name" value="C2B_Synaptotagmin-1"/>
    <property type="match status" value="1"/>
</dbReference>
<dbReference type="GO" id="GO:0046872">
    <property type="term" value="F:metal ion binding"/>
    <property type="evidence" value="ECO:0007669"/>
    <property type="project" value="UniProtKB-KW"/>
</dbReference>
<dbReference type="FunFam" id="2.60.40.150:FF:000007">
    <property type="entry name" value="Synaptotagmin 1"/>
    <property type="match status" value="1"/>
</dbReference>
<dbReference type="InterPro" id="IPR001565">
    <property type="entry name" value="Synaptotagmin"/>
</dbReference>
<dbReference type="GO" id="GO:0042584">
    <property type="term" value="C:chromaffin granule membrane"/>
    <property type="evidence" value="ECO:0007669"/>
    <property type="project" value="UniProtKB-SubCell"/>
</dbReference>
<dbReference type="InterPro" id="IPR000008">
    <property type="entry name" value="C2_dom"/>
</dbReference>
<keyword evidence="15" id="KW-0968">Cytoplasmic vesicle</keyword>
<feature type="chain" id="PRO_5023910026" description="Dynein axonemal assembly factor 3" evidence="20">
    <location>
        <begin position="29"/>
        <end position="814"/>
    </location>
</feature>
<dbReference type="InterPro" id="IPR039304">
    <property type="entry name" value="DNAAF3"/>
</dbReference>
<dbReference type="Pfam" id="PF14737">
    <property type="entry name" value="DUF4470"/>
    <property type="match status" value="1"/>
</dbReference>
<dbReference type="GO" id="GO:0120293">
    <property type="term" value="C:dynein axonemal particle"/>
    <property type="evidence" value="ECO:0007669"/>
    <property type="project" value="UniProtKB-SubCell"/>
</dbReference>
<gene>
    <name evidence="22" type="ORF">FQN60_003221</name>
</gene>
<comment type="similarity">
    <text evidence="5">Belongs to the DNAAF3 family.</text>
</comment>
<feature type="compositionally biased region" description="Basic residues" evidence="19">
    <location>
        <begin position="31"/>
        <end position="46"/>
    </location>
</feature>
<evidence type="ECO:0000256" key="13">
    <source>
        <dbReference type="ARBA" id="ARBA00023018"/>
    </source>
</evidence>
<evidence type="ECO:0000256" key="18">
    <source>
        <dbReference type="ARBA" id="ARBA00025165"/>
    </source>
</evidence>
<dbReference type="AlphaFoldDB" id="A0A5J5CMS3"/>
<keyword evidence="8" id="KW-0479">Metal-binding</keyword>
<evidence type="ECO:0000256" key="6">
    <source>
        <dbReference type="ARBA" id="ARBA00022490"/>
    </source>
</evidence>
<evidence type="ECO:0000256" key="12">
    <source>
        <dbReference type="ARBA" id="ARBA00022989"/>
    </source>
</evidence>
<feature type="domain" description="C2" evidence="21">
    <location>
        <begin position="205"/>
        <end position="338"/>
    </location>
</feature>
<dbReference type="GO" id="GO:0070286">
    <property type="term" value="P:axonemal dynein complex assembly"/>
    <property type="evidence" value="ECO:0007669"/>
    <property type="project" value="InterPro"/>
</dbReference>
<keyword evidence="23" id="KW-1185">Reference proteome</keyword>
<evidence type="ECO:0000313" key="23">
    <source>
        <dbReference type="Proteomes" id="UP000327493"/>
    </source>
</evidence>
<evidence type="ECO:0000256" key="10">
    <source>
        <dbReference type="ARBA" id="ARBA00022794"/>
    </source>
</evidence>
<feature type="compositionally biased region" description="Basic and acidic residues" evidence="19">
    <location>
        <begin position="47"/>
        <end position="70"/>
    </location>
</feature>
<dbReference type="GO" id="GO:0030672">
    <property type="term" value="C:synaptic vesicle membrane"/>
    <property type="evidence" value="ECO:0007669"/>
    <property type="project" value="UniProtKB-SubCell"/>
</dbReference>
<proteinExistence type="inferred from homology"/>
<evidence type="ECO:0000256" key="14">
    <source>
        <dbReference type="ARBA" id="ARBA00023136"/>
    </source>
</evidence>
<evidence type="ECO:0000256" key="20">
    <source>
        <dbReference type="SAM" id="SignalP"/>
    </source>
</evidence>
<comment type="subcellular location">
    <subcellularLocation>
        <location evidence="3">Cytoplasmic vesicle</location>
        <location evidence="3">Secretory vesicle</location>
        <location evidence="3">Chromaffin granule membrane</location>
        <topology evidence="3">Single-pass membrane protein</topology>
    </subcellularLocation>
    <subcellularLocation>
        <location evidence="2">Cytoplasmic vesicle</location>
        <location evidence="2">Secretory vesicle</location>
        <location evidence="2">Synaptic vesicle membrane</location>
        <topology evidence="2">Single-pass membrane protein</topology>
    </subcellularLocation>
    <subcellularLocation>
        <location evidence="16">Dynein axonemal particle</location>
    </subcellularLocation>
</comment>
<dbReference type="Proteomes" id="UP000327493">
    <property type="component" value="Chromosome 21"/>
</dbReference>
<keyword evidence="10" id="KW-0970">Cilium biogenesis/degradation</keyword>
<dbReference type="InterPro" id="IPR028235">
    <property type="entry name" value="DNAAF3_C"/>
</dbReference>
<evidence type="ECO:0000256" key="4">
    <source>
        <dbReference type="ARBA" id="ARBA00006996"/>
    </source>
</evidence>
<dbReference type="InterPro" id="IPR027974">
    <property type="entry name" value="DUF4470"/>
</dbReference>
<comment type="cofactor">
    <cofactor evidence="1">
        <name>Ca(2+)</name>
        <dbReference type="ChEBI" id="CHEBI:29108"/>
    </cofactor>
</comment>
<accession>A0A5J5CMS3</accession>
<dbReference type="SMART" id="SM00239">
    <property type="entry name" value="C2"/>
    <property type="match status" value="2"/>
</dbReference>
<dbReference type="PANTHER" id="PTHR22118:SF14">
    <property type="entry name" value="DYNEIN AXONEMAL ASSEMBLY FACTOR 3"/>
    <property type="match status" value="1"/>
</dbReference>
<dbReference type="PRINTS" id="PR00399">
    <property type="entry name" value="SYNAPTOTAGMN"/>
</dbReference>
<keyword evidence="9" id="KW-0677">Repeat</keyword>
<name>A0A5J5CMS3_9PERO</name>
<feature type="region of interest" description="Disordered" evidence="19">
    <location>
        <begin position="678"/>
        <end position="700"/>
    </location>
</feature>
<evidence type="ECO:0000256" key="2">
    <source>
        <dbReference type="ARBA" id="ARBA00004254"/>
    </source>
</evidence>
<feature type="compositionally biased region" description="Basic and acidic residues" evidence="19">
    <location>
        <begin position="688"/>
        <end position="699"/>
    </location>
</feature>
<comment type="caution">
    <text evidence="22">The sequence shown here is derived from an EMBL/GenBank/DDBJ whole genome shotgun (WGS) entry which is preliminary data.</text>
</comment>
<feature type="non-terminal residue" evidence="22">
    <location>
        <position position="814"/>
    </location>
</feature>
<keyword evidence="6" id="KW-0963">Cytoplasm</keyword>
<dbReference type="PANTHER" id="PTHR22118">
    <property type="entry name" value="DYNEIN ASSEMBLY FACTOR 3, AXONEMAL"/>
    <property type="match status" value="1"/>
</dbReference>
<dbReference type="Pfam" id="PF00168">
    <property type="entry name" value="C2"/>
    <property type="match status" value="2"/>
</dbReference>
<keyword evidence="11" id="KW-0106">Calcium</keyword>
<keyword evidence="12" id="KW-1133">Transmembrane helix</keyword>
<keyword evidence="13" id="KW-0770">Synapse</keyword>
<keyword evidence="7" id="KW-0812">Transmembrane</keyword>
<evidence type="ECO:0000256" key="5">
    <source>
        <dbReference type="ARBA" id="ARBA00010449"/>
    </source>
</evidence>
<dbReference type="Pfam" id="PF14740">
    <property type="entry name" value="DUF4471"/>
    <property type="match status" value="1"/>
</dbReference>
<dbReference type="InterPro" id="IPR035892">
    <property type="entry name" value="C2_domain_sf"/>
</dbReference>
<reference evidence="22 23" key="1">
    <citation type="submission" date="2019-08" db="EMBL/GenBank/DDBJ databases">
        <title>A chromosome-level genome assembly, high-density linkage maps, and genome scans reveal the genomic architecture of hybrid incompatibilities underlying speciation via character displacement in darters (Percidae: Etheostominae).</title>
        <authorList>
            <person name="Moran R.L."/>
            <person name="Catchen J.M."/>
            <person name="Fuller R.C."/>
        </authorList>
    </citation>
    <scope>NUCLEOTIDE SEQUENCE [LARGE SCALE GENOMIC DNA]</scope>
    <source>
        <strain evidence="22">EspeVRDwgs_2016</strain>
        <tissue evidence="22">Muscle</tissue>
    </source>
</reference>
<dbReference type="FunFam" id="2.60.40.150:FF:000016">
    <property type="entry name" value="Synaptotagmin 1"/>
    <property type="match status" value="1"/>
</dbReference>
<keyword evidence="14" id="KW-0472">Membrane</keyword>
<feature type="region of interest" description="Disordered" evidence="19">
    <location>
        <begin position="31"/>
        <end position="70"/>
    </location>
</feature>
<evidence type="ECO:0000256" key="3">
    <source>
        <dbReference type="ARBA" id="ARBA00004349"/>
    </source>
</evidence>
<dbReference type="PRINTS" id="PR00360">
    <property type="entry name" value="C2DOMAIN"/>
</dbReference>